<keyword evidence="1" id="KW-0472">Membrane</keyword>
<keyword evidence="1" id="KW-1133">Transmembrane helix</keyword>
<protein>
    <submittedName>
        <fullName evidence="2">Uncharacterized protein</fullName>
    </submittedName>
</protein>
<reference evidence="2 3" key="1">
    <citation type="journal article" date="2012" name="Science">
        <title>Ecological populations of bacteria act as socially cohesive units of antibiotic production and resistance.</title>
        <authorList>
            <person name="Cordero O.X."/>
            <person name="Wildschutte H."/>
            <person name="Kirkup B."/>
            <person name="Proehl S."/>
            <person name="Ngo L."/>
            <person name="Hussain F."/>
            <person name="Le Roux F."/>
            <person name="Mincer T."/>
            <person name="Polz M.F."/>
        </authorList>
    </citation>
    <scope>NUCLEOTIDE SEQUENCE [LARGE SCALE GENOMIC DNA]</scope>
    <source>
        <strain evidence="2 3">FS-238</strain>
    </source>
</reference>
<accession>A0A853R7Y5</accession>
<comment type="caution">
    <text evidence="2">The sequence shown here is derived from an EMBL/GenBank/DDBJ whole genome shotgun (WGS) entry which is preliminary data.</text>
</comment>
<gene>
    <name evidence="2" type="ORF">A1QS_13940</name>
</gene>
<dbReference type="Proteomes" id="UP000094808">
    <property type="component" value="Unassembled WGS sequence"/>
</dbReference>
<dbReference type="AlphaFoldDB" id="A0A853R7Y5"/>
<keyword evidence="3" id="KW-1185">Reference proteome</keyword>
<keyword evidence="1" id="KW-0812">Transmembrane</keyword>
<sequence>MSKYENPVRGVVHCPVCVSLSTVHQVGEGKLIAEGEPPKNGRNLGLKYYRCPKCGNSSMSKSVDEYVDKHMATDESALLEREASALPVLVEALDVTELTVSDSIETVEPLRVEESSTDRVESIIETETPTDKPLVEIRPFVTVKRVLMVLGVVLACLWAVRLLLPKPQPEESTDATTG</sequence>
<proteinExistence type="predicted"/>
<evidence type="ECO:0000256" key="1">
    <source>
        <dbReference type="SAM" id="Phobius"/>
    </source>
</evidence>
<feature type="transmembrane region" description="Helical" evidence="1">
    <location>
        <begin position="146"/>
        <end position="164"/>
    </location>
</feature>
<name>A0A853R7Y5_9VIBR</name>
<organism evidence="2 3">
    <name type="scientific">Vibrio ordalii FS-238</name>
    <dbReference type="NCBI Taxonomy" id="617133"/>
    <lineage>
        <taxon>Bacteria</taxon>
        <taxon>Pseudomonadati</taxon>
        <taxon>Pseudomonadota</taxon>
        <taxon>Gammaproteobacteria</taxon>
        <taxon>Vibrionales</taxon>
        <taxon>Vibrionaceae</taxon>
        <taxon>Vibrio</taxon>
    </lineage>
</organism>
<evidence type="ECO:0000313" key="3">
    <source>
        <dbReference type="Proteomes" id="UP000094808"/>
    </source>
</evidence>
<dbReference type="EMBL" id="AJYS02000054">
    <property type="protein sequence ID" value="OEE40762.1"/>
    <property type="molecule type" value="Genomic_DNA"/>
</dbReference>
<evidence type="ECO:0000313" key="2">
    <source>
        <dbReference type="EMBL" id="OEE40762.1"/>
    </source>
</evidence>
<dbReference type="RefSeq" id="WP_017045654.1">
    <property type="nucleotide sequence ID" value="NZ_AJYS02000054.1"/>
</dbReference>